<dbReference type="Gene3D" id="1.10.340.30">
    <property type="entry name" value="Hypothetical protein, domain 2"/>
    <property type="match status" value="1"/>
</dbReference>
<dbReference type="Pfam" id="PF03352">
    <property type="entry name" value="Adenine_glyco"/>
    <property type="match status" value="1"/>
</dbReference>
<sequence length="197" mass="22931">MRRCSWSEINEKMRTYHDEEWGVPVFDDTKQFEFLTLEVMQCGLSWNTVLQKREIIRAAFEDFAIDTIAAYDECDINRILAINGMIRSPRKIKAVIANAGAVRQVQQAFGTFSEYLWHFTQGNVVTYKEHEEGRIPPKNKLSERIAKDLKRRGFTYVGPVTIYSHLQACGIINDHSKECFRRAVLTKNRKPVRVNDE</sequence>
<dbReference type="EMBL" id="AWXA01000014">
    <property type="protein sequence ID" value="ERT60820.1"/>
    <property type="molecule type" value="Genomic_DNA"/>
</dbReference>
<keyword evidence="1" id="KW-0479">Metal-binding</keyword>
<keyword evidence="3" id="KW-1185">Reference proteome</keyword>
<organism evidence="2 3">
    <name type="scientific">Megasphaera vaginalis</name>
    <name type="common">ex Srinivasan et al. 2021</name>
    <dbReference type="NCBI Taxonomy" id="1111454"/>
    <lineage>
        <taxon>Bacteria</taxon>
        <taxon>Bacillati</taxon>
        <taxon>Bacillota</taxon>
        <taxon>Negativicutes</taxon>
        <taxon>Veillonellales</taxon>
        <taxon>Veillonellaceae</taxon>
        <taxon>Megasphaera</taxon>
    </lineage>
</organism>
<dbReference type="Proteomes" id="UP000017090">
    <property type="component" value="Unassembled WGS sequence"/>
</dbReference>
<protein>
    <submittedName>
        <fullName evidence="2">Methyladenine glycosylase</fullName>
    </submittedName>
</protein>
<dbReference type="eggNOG" id="COG2818">
    <property type="taxonomic scope" value="Bacteria"/>
</dbReference>
<proteinExistence type="predicted"/>
<evidence type="ECO:0000313" key="2">
    <source>
        <dbReference type="EMBL" id="ERT60820.1"/>
    </source>
</evidence>
<dbReference type="GO" id="GO:0046872">
    <property type="term" value="F:metal ion binding"/>
    <property type="evidence" value="ECO:0007669"/>
    <property type="project" value="UniProtKB-KW"/>
</dbReference>
<comment type="caution">
    <text evidence="2">The sequence shown here is derived from an EMBL/GenBank/DDBJ whole genome shotgun (WGS) entry which is preliminary data.</text>
</comment>
<evidence type="ECO:0000256" key="1">
    <source>
        <dbReference type="PIRSR" id="PIRSR605019-1"/>
    </source>
</evidence>
<dbReference type="STRING" id="1111454.HMPREF1250_0233"/>
<feature type="binding site" evidence="1">
    <location>
        <position position="4"/>
    </location>
    <ligand>
        <name>Zn(2+)</name>
        <dbReference type="ChEBI" id="CHEBI:29105"/>
    </ligand>
</feature>
<dbReference type="GO" id="GO:0008725">
    <property type="term" value="F:DNA-3-methyladenine glycosylase activity"/>
    <property type="evidence" value="ECO:0007669"/>
    <property type="project" value="InterPro"/>
</dbReference>
<dbReference type="AlphaFoldDB" id="U7UND0"/>
<evidence type="ECO:0000313" key="3">
    <source>
        <dbReference type="Proteomes" id="UP000017090"/>
    </source>
</evidence>
<reference evidence="2 3" key="1">
    <citation type="submission" date="2013-09" db="EMBL/GenBank/DDBJ databases">
        <authorList>
            <person name="Durkin A.S."/>
            <person name="Haft D.R."/>
            <person name="McCorrison J."/>
            <person name="Torralba M."/>
            <person name="Gillis M."/>
            <person name="Haft D.H."/>
            <person name="Methe B."/>
            <person name="Sutton G."/>
            <person name="Nelson K.E."/>
        </authorList>
    </citation>
    <scope>NUCLEOTIDE SEQUENCE [LARGE SCALE GENOMIC DNA]</scope>
    <source>
        <strain evidence="2 3">BV3C16-1</strain>
    </source>
</reference>
<dbReference type="PANTHER" id="PTHR30037:SF4">
    <property type="entry name" value="DNA-3-METHYLADENINE GLYCOSYLASE I"/>
    <property type="match status" value="1"/>
</dbReference>
<dbReference type="SUPFAM" id="SSF48150">
    <property type="entry name" value="DNA-glycosylase"/>
    <property type="match status" value="1"/>
</dbReference>
<dbReference type="GO" id="GO:0006284">
    <property type="term" value="P:base-excision repair"/>
    <property type="evidence" value="ECO:0007669"/>
    <property type="project" value="InterPro"/>
</dbReference>
<dbReference type="RefSeq" id="WP_023053242.1">
    <property type="nucleotide sequence ID" value="NZ_AWXA01000014.1"/>
</dbReference>
<dbReference type="PANTHER" id="PTHR30037">
    <property type="entry name" value="DNA-3-METHYLADENINE GLYCOSYLASE 1"/>
    <property type="match status" value="1"/>
</dbReference>
<dbReference type="InterPro" id="IPR011257">
    <property type="entry name" value="DNA_glycosylase"/>
</dbReference>
<keyword evidence="1" id="KW-0862">Zinc</keyword>
<feature type="binding site" evidence="1">
    <location>
        <position position="179"/>
    </location>
    <ligand>
        <name>Zn(2+)</name>
        <dbReference type="ChEBI" id="CHEBI:29105"/>
    </ligand>
</feature>
<dbReference type="InterPro" id="IPR052891">
    <property type="entry name" value="DNA-3mA_glycosylase"/>
</dbReference>
<name>U7UND0_9FIRM</name>
<feature type="binding site" evidence="1">
    <location>
        <position position="175"/>
    </location>
    <ligand>
        <name>Zn(2+)</name>
        <dbReference type="ChEBI" id="CHEBI:29105"/>
    </ligand>
</feature>
<dbReference type="InterPro" id="IPR005019">
    <property type="entry name" value="Adenine_glyco"/>
</dbReference>
<feature type="binding site" evidence="1">
    <location>
        <position position="17"/>
    </location>
    <ligand>
        <name>Zn(2+)</name>
        <dbReference type="ChEBI" id="CHEBI:29105"/>
    </ligand>
</feature>
<accession>U7UND0</accession>
<dbReference type="OrthoDB" id="9807664at2"/>
<gene>
    <name evidence="2" type="ORF">HMPREF1250_0233</name>
</gene>
<dbReference type="PATRIC" id="fig|1111454.3.peg.743"/>